<dbReference type="RefSeq" id="WP_317533413.1">
    <property type="nucleotide sequence ID" value="NZ_JAWLKF010000008.1"/>
</dbReference>
<evidence type="ECO:0000313" key="4">
    <source>
        <dbReference type="Proteomes" id="UP001186104"/>
    </source>
</evidence>
<proteinExistence type="predicted"/>
<feature type="compositionally biased region" description="Basic and acidic residues" evidence="1">
    <location>
        <begin position="147"/>
        <end position="157"/>
    </location>
</feature>
<accession>A0ABU4D3Y4</accession>
<comment type="caution">
    <text evidence="3">The sequence shown here is derived from an EMBL/GenBank/DDBJ whole genome shotgun (WGS) entry which is preliminary data.</text>
</comment>
<feature type="compositionally biased region" description="Acidic residues" evidence="1">
    <location>
        <begin position="267"/>
        <end position="281"/>
    </location>
</feature>
<protein>
    <recommendedName>
        <fullName evidence="5">Transmembrane protein</fullName>
    </recommendedName>
</protein>
<feature type="transmembrane region" description="Helical" evidence="2">
    <location>
        <begin position="334"/>
        <end position="356"/>
    </location>
</feature>
<gene>
    <name evidence="3" type="ORF">R3P93_15865</name>
</gene>
<feature type="transmembrane region" description="Helical" evidence="2">
    <location>
        <begin position="307"/>
        <end position="328"/>
    </location>
</feature>
<keyword evidence="2" id="KW-0472">Membrane</keyword>
<dbReference type="EMBL" id="JAWLKF010000008">
    <property type="protein sequence ID" value="MDV6304037.1"/>
    <property type="molecule type" value="Genomic_DNA"/>
</dbReference>
<evidence type="ECO:0000256" key="2">
    <source>
        <dbReference type="SAM" id="Phobius"/>
    </source>
</evidence>
<name>A0ABU4D3Y4_9NOCA</name>
<evidence type="ECO:0008006" key="5">
    <source>
        <dbReference type="Google" id="ProtNLM"/>
    </source>
</evidence>
<feature type="compositionally biased region" description="Basic and acidic residues" evidence="1">
    <location>
        <begin position="254"/>
        <end position="265"/>
    </location>
</feature>
<evidence type="ECO:0000313" key="3">
    <source>
        <dbReference type="EMBL" id="MDV6304037.1"/>
    </source>
</evidence>
<feature type="region of interest" description="Disordered" evidence="1">
    <location>
        <begin position="21"/>
        <end position="189"/>
    </location>
</feature>
<feature type="transmembrane region" description="Helical" evidence="2">
    <location>
        <begin position="363"/>
        <end position="383"/>
    </location>
</feature>
<evidence type="ECO:0000256" key="1">
    <source>
        <dbReference type="SAM" id="MobiDB-lite"/>
    </source>
</evidence>
<sequence>MSDTNPEDTGQISVAELLARNGQKTNLSAGGRRRRGVKGGISVAELTGEIPVVRDEPGNRSAPVVESPAPDASGPETPETPEVAPAAPQSSDAAEDDAPAAVSSRPQPAKPQTTRPTPFQPAGKREKQQPEPELLSGSTTVAGDLLNRSHDDTERSKRPAAPTAPASDRLPYGSTAAEQGRARKPVGFRASRQVEVVEPNTDVAPRAAVIDVDDLAKTAVSPRIARADDTTAESADESAKVDTSAATEVVDLVKPEIDDEPKTATDVEADTDTEDAPDAEADSATAASRTDRRAAAVKGKGGAVRQWLVLIGQAVVSIAVGALLFKGFEQLWDVLPWVALVLSVLVIVGLVAVVRILRRTDDLISIVIAIAVGVFVTLGPLAFQLSTG</sequence>
<keyword evidence="2" id="KW-0812">Transmembrane</keyword>
<keyword evidence="2" id="KW-1133">Transmembrane helix</keyword>
<dbReference type="Proteomes" id="UP001186104">
    <property type="component" value="Unassembled WGS sequence"/>
</dbReference>
<feature type="region of interest" description="Disordered" evidence="1">
    <location>
        <begin position="254"/>
        <end position="290"/>
    </location>
</feature>
<organism evidence="3 4">
    <name type="scientific">Rhodococcus cerastii</name>
    <dbReference type="NCBI Taxonomy" id="908616"/>
    <lineage>
        <taxon>Bacteria</taxon>
        <taxon>Bacillati</taxon>
        <taxon>Actinomycetota</taxon>
        <taxon>Actinomycetes</taxon>
        <taxon>Mycobacteriales</taxon>
        <taxon>Nocardiaceae</taxon>
        <taxon>Rhodococcus</taxon>
    </lineage>
</organism>
<feature type="compositionally biased region" description="Low complexity" evidence="1">
    <location>
        <begin position="75"/>
        <end position="92"/>
    </location>
</feature>
<reference evidence="3 4" key="1">
    <citation type="submission" date="2023-10" db="EMBL/GenBank/DDBJ databases">
        <title>Development of a sustainable strategy for remediation of hydrocarbon-contaminated territories based on the waste exchange concept.</title>
        <authorList>
            <person name="Krivoruchko A."/>
        </authorList>
    </citation>
    <scope>NUCLEOTIDE SEQUENCE [LARGE SCALE GENOMIC DNA]</scope>
    <source>
        <strain evidence="3 4">IEGM 1327</strain>
    </source>
</reference>
<keyword evidence="4" id="KW-1185">Reference proteome</keyword>